<dbReference type="InterPro" id="IPR036610">
    <property type="entry name" value="PEBP-like_sf"/>
</dbReference>
<reference evidence="1 2" key="1">
    <citation type="journal article" date="2013" name="Proc. Natl. Acad. Sci. U.S.A.">
        <title>Fine-scale variation in meiotic recombination in Mimulus inferred from population shotgun sequencing.</title>
        <authorList>
            <person name="Hellsten U."/>
            <person name="Wright K.M."/>
            <person name="Jenkins J."/>
            <person name="Shu S."/>
            <person name="Yuan Y."/>
            <person name="Wessler S.R."/>
            <person name="Schmutz J."/>
            <person name="Willis J.H."/>
            <person name="Rokhsar D.S."/>
        </authorList>
    </citation>
    <scope>NUCLEOTIDE SEQUENCE [LARGE SCALE GENOMIC DNA]</scope>
    <source>
        <strain evidence="2">cv. DUN x IM62</strain>
    </source>
</reference>
<dbReference type="STRING" id="4155.A0A022QYF6"/>
<keyword evidence="2" id="KW-1185">Reference proteome</keyword>
<evidence type="ECO:0000313" key="1">
    <source>
        <dbReference type="EMBL" id="EYU31590.1"/>
    </source>
</evidence>
<evidence type="ECO:0000313" key="2">
    <source>
        <dbReference type="Proteomes" id="UP000030748"/>
    </source>
</evidence>
<dbReference type="eggNOG" id="KOG3346">
    <property type="taxonomic scope" value="Eukaryota"/>
</dbReference>
<gene>
    <name evidence="1" type="ORF">MIMGU_mgv1a025057mg</name>
</gene>
<dbReference type="Gene3D" id="3.90.280.10">
    <property type="entry name" value="PEBP-like"/>
    <property type="match status" value="1"/>
</dbReference>
<dbReference type="Proteomes" id="UP000030748">
    <property type="component" value="Unassembled WGS sequence"/>
</dbReference>
<dbReference type="AlphaFoldDB" id="A0A022QYF6"/>
<proteinExistence type="predicted"/>
<accession>A0A022QYF6</accession>
<dbReference type="SUPFAM" id="SSF49777">
    <property type="entry name" value="PEBP-like"/>
    <property type="match status" value="1"/>
</dbReference>
<dbReference type="EMBL" id="KI630939">
    <property type="protein sequence ID" value="EYU31590.1"/>
    <property type="molecule type" value="Genomic_DNA"/>
</dbReference>
<organism evidence="1 2">
    <name type="scientific">Erythranthe guttata</name>
    <name type="common">Yellow monkey flower</name>
    <name type="synonym">Mimulus guttatus</name>
    <dbReference type="NCBI Taxonomy" id="4155"/>
    <lineage>
        <taxon>Eukaryota</taxon>
        <taxon>Viridiplantae</taxon>
        <taxon>Streptophyta</taxon>
        <taxon>Embryophyta</taxon>
        <taxon>Tracheophyta</taxon>
        <taxon>Spermatophyta</taxon>
        <taxon>Magnoliopsida</taxon>
        <taxon>eudicotyledons</taxon>
        <taxon>Gunneridae</taxon>
        <taxon>Pentapetalae</taxon>
        <taxon>asterids</taxon>
        <taxon>lamiids</taxon>
        <taxon>Lamiales</taxon>
        <taxon>Phrymaceae</taxon>
        <taxon>Erythranthe</taxon>
    </lineage>
</organism>
<sequence length="67" mass="7897">DPQPTLGIYRLVFVLFKQQCRQIVVAPEQRHIFNIREFSEQYNLDSPATYYNCHRENGTGARRLPSN</sequence>
<protein>
    <submittedName>
        <fullName evidence="1">Uncharacterized protein</fullName>
    </submittedName>
</protein>
<feature type="non-terminal residue" evidence="1">
    <location>
        <position position="1"/>
    </location>
</feature>
<name>A0A022QYF6_ERYGU</name>